<dbReference type="EMBL" id="JPSL02000039">
    <property type="protein sequence ID" value="KIX84516.1"/>
    <property type="molecule type" value="Genomic_DNA"/>
</dbReference>
<gene>
    <name evidence="2" type="ORF">THFILI_06875</name>
</gene>
<dbReference type="GO" id="GO:0006364">
    <property type="term" value="P:rRNA processing"/>
    <property type="evidence" value="ECO:0007669"/>
    <property type="project" value="InterPro"/>
</dbReference>
<dbReference type="AlphaFoldDB" id="A0A0D6XB21"/>
<name>A0A0D6XB21_THEFI</name>
<evidence type="ECO:0000313" key="3">
    <source>
        <dbReference type="Proteomes" id="UP000030364"/>
    </source>
</evidence>
<evidence type="ECO:0000313" key="2">
    <source>
        <dbReference type="EMBL" id="KIX84516.1"/>
    </source>
</evidence>
<evidence type="ECO:0000256" key="1">
    <source>
        <dbReference type="ARBA" id="ARBA00022517"/>
    </source>
</evidence>
<comment type="caution">
    <text evidence="2">The sequence shown here is derived from an EMBL/GenBank/DDBJ whole genome shotgun (WGS) entry which is preliminary data.</text>
</comment>
<dbReference type="OrthoDB" id="32834at2"/>
<dbReference type="InterPro" id="IPR015946">
    <property type="entry name" value="KH_dom-like_a/b"/>
</dbReference>
<keyword evidence="1" id="KW-0690">Ribosome biogenesis</keyword>
<accession>A0A0D6XB21</accession>
<organism evidence="2 3">
    <name type="scientific">Thermus filiformis</name>
    <dbReference type="NCBI Taxonomy" id="276"/>
    <lineage>
        <taxon>Bacteria</taxon>
        <taxon>Thermotogati</taxon>
        <taxon>Deinococcota</taxon>
        <taxon>Deinococci</taxon>
        <taxon>Thermales</taxon>
        <taxon>Thermaceae</taxon>
        <taxon>Thermus</taxon>
    </lineage>
</organism>
<dbReference type="Proteomes" id="UP000030364">
    <property type="component" value="Unassembled WGS sequence"/>
</dbReference>
<dbReference type="SUPFAM" id="SSF89919">
    <property type="entry name" value="Ribosome-binding factor A, RbfA"/>
    <property type="match status" value="1"/>
</dbReference>
<dbReference type="RefSeq" id="WP_038061418.1">
    <property type="nucleotide sequence ID" value="NZ_JPSL02000039.1"/>
</dbReference>
<reference evidence="2 3" key="1">
    <citation type="journal article" date="2015" name="Genome Announc.">
        <title>Draft Genome Sequence of the Thermophile Thermus filiformis ATCC 43280, Producer of Carotenoid-(Di)glucoside-Branched Fatty Acid (Di)esters and Source of Hyperthermostable Enzymes of Biotechnological Interest.</title>
        <authorList>
            <person name="Mandelli F."/>
            <person name="Oliveira Ramires B."/>
            <person name="Couger M.B."/>
            <person name="Paixao D.A."/>
            <person name="Camilo C.M."/>
            <person name="Polikarpov I."/>
            <person name="Prade R."/>
            <person name="Riano-Pachon D.M."/>
            <person name="Squina F.M."/>
        </authorList>
    </citation>
    <scope>NUCLEOTIDE SEQUENCE [LARGE SCALE GENOMIC DNA]</scope>
    <source>
        <strain evidence="2 3">ATCC 43280</strain>
    </source>
</reference>
<dbReference type="Gene3D" id="3.30.300.20">
    <property type="match status" value="1"/>
</dbReference>
<protein>
    <submittedName>
        <fullName evidence="2">Ribosome-binding factor A</fullName>
    </submittedName>
</protein>
<dbReference type="STRING" id="276.THFILI_06875"/>
<proteinExistence type="predicted"/>
<sequence length="93" mass="10687">MAHAREHLEHRLLLALREEVKALEDPRLFMVSLLRGELSPDGRVYTVYIDALFSPEEALRALEGASERILGGLARRVRLKHLPRLEWRYAGAD</sequence>
<dbReference type="InterPro" id="IPR000238">
    <property type="entry name" value="RbfA"/>
</dbReference>
<dbReference type="Pfam" id="PF02033">
    <property type="entry name" value="RBFA"/>
    <property type="match status" value="1"/>
</dbReference>
<dbReference type="InterPro" id="IPR023799">
    <property type="entry name" value="RbfA_dom_sf"/>
</dbReference>
<keyword evidence="3" id="KW-1185">Reference proteome</keyword>